<dbReference type="Pfam" id="PF00581">
    <property type="entry name" value="Rhodanese"/>
    <property type="match status" value="1"/>
</dbReference>
<keyword evidence="3" id="KW-0378">Hydrolase</keyword>
<keyword evidence="7" id="KW-1185">Reference proteome</keyword>
<evidence type="ECO:0000259" key="5">
    <source>
        <dbReference type="PROSITE" id="PS50206"/>
    </source>
</evidence>
<dbReference type="PANTHER" id="PTHR10159">
    <property type="entry name" value="DUAL SPECIFICITY PROTEIN PHOSPHATASE"/>
    <property type="match status" value="1"/>
</dbReference>
<feature type="non-terminal residue" evidence="6">
    <location>
        <position position="267"/>
    </location>
</feature>
<dbReference type="InterPro" id="IPR001763">
    <property type="entry name" value="Rhodanese-like_dom"/>
</dbReference>
<reference evidence="6 7" key="1">
    <citation type="journal article" date="2018" name="Gigascience">
        <title>Genomes of trombidid mites reveal novel predicted allergens and laterally-transferred genes associated with secondary metabolism.</title>
        <authorList>
            <person name="Dong X."/>
            <person name="Chaisiri K."/>
            <person name="Xia D."/>
            <person name="Armstrong S.D."/>
            <person name="Fang Y."/>
            <person name="Donnelly M.J."/>
            <person name="Kadowaki T."/>
            <person name="McGarry J.W."/>
            <person name="Darby A.C."/>
            <person name="Makepeace B.L."/>
        </authorList>
    </citation>
    <scope>NUCLEOTIDE SEQUENCE [LARGE SCALE GENOMIC DNA]</scope>
    <source>
        <strain evidence="6">UoL-WK</strain>
    </source>
</reference>
<accession>A0A3S3PDW1</accession>
<dbReference type="CDD" id="cd01446">
    <property type="entry name" value="DSP_MapKP"/>
    <property type="match status" value="1"/>
</dbReference>
<name>A0A3S3PDW1_9ACAR</name>
<dbReference type="SUPFAM" id="SSF52821">
    <property type="entry name" value="Rhodanese/Cell cycle control phosphatase"/>
    <property type="match status" value="1"/>
</dbReference>
<dbReference type="STRING" id="1965070.A0A3S3PDW1"/>
<dbReference type="InterPro" id="IPR029021">
    <property type="entry name" value="Prot-tyrosine_phosphatase-like"/>
</dbReference>
<dbReference type="InterPro" id="IPR008343">
    <property type="entry name" value="MKP"/>
</dbReference>
<evidence type="ECO:0000313" key="7">
    <source>
        <dbReference type="Proteomes" id="UP000285301"/>
    </source>
</evidence>
<protein>
    <recommendedName>
        <fullName evidence="2">protein-tyrosine-phosphatase</fullName>
        <ecNumber evidence="2">3.1.3.48</ecNumber>
    </recommendedName>
</protein>
<evidence type="ECO:0000313" key="6">
    <source>
        <dbReference type="EMBL" id="RWS06440.1"/>
    </source>
</evidence>
<dbReference type="InterPro" id="IPR036873">
    <property type="entry name" value="Rhodanese-like_dom_sf"/>
</dbReference>
<gene>
    <name evidence="6" type="ORF">B4U79_01535</name>
</gene>
<dbReference type="Pfam" id="PF00782">
    <property type="entry name" value="DSPc"/>
    <property type="match status" value="1"/>
</dbReference>
<organism evidence="6 7">
    <name type="scientific">Dinothrombium tinctorium</name>
    <dbReference type="NCBI Taxonomy" id="1965070"/>
    <lineage>
        <taxon>Eukaryota</taxon>
        <taxon>Metazoa</taxon>
        <taxon>Ecdysozoa</taxon>
        <taxon>Arthropoda</taxon>
        <taxon>Chelicerata</taxon>
        <taxon>Arachnida</taxon>
        <taxon>Acari</taxon>
        <taxon>Acariformes</taxon>
        <taxon>Trombidiformes</taxon>
        <taxon>Prostigmata</taxon>
        <taxon>Anystina</taxon>
        <taxon>Parasitengona</taxon>
        <taxon>Trombidioidea</taxon>
        <taxon>Trombidiidae</taxon>
        <taxon>Dinothrombium</taxon>
    </lineage>
</organism>
<dbReference type="GO" id="GO:0005634">
    <property type="term" value="C:nucleus"/>
    <property type="evidence" value="ECO:0007669"/>
    <property type="project" value="TreeGrafter"/>
</dbReference>
<evidence type="ECO:0000256" key="3">
    <source>
        <dbReference type="ARBA" id="ARBA00022801"/>
    </source>
</evidence>
<dbReference type="GO" id="GO:0005737">
    <property type="term" value="C:cytoplasm"/>
    <property type="evidence" value="ECO:0007669"/>
    <property type="project" value="TreeGrafter"/>
</dbReference>
<dbReference type="PROSITE" id="PS50206">
    <property type="entry name" value="RHODANESE_3"/>
    <property type="match status" value="1"/>
</dbReference>
<feature type="domain" description="Rhodanese" evidence="5">
    <location>
        <begin position="27"/>
        <end position="138"/>
    </location>
</feature>
<dbReference type="PRINTS" id="PR01908">
    <property type="entry name" value="ADSPHPHTASE"/>
</dbReference>
<dbReference type="GO" id="GO:0043409">
    <property type="term" value="P:negative regulation of MAPK cascade"/>
    <property type="evidence" value="ECO:0007669"/>
    <property type="project" value="TreeGrafter"/>
</dbReference>
<comment type="similarity">
    <text evidence="1">Belongs to the protein-tyrosine phosphatase family. Non-receptor class dual specificity subfamily.</text>
</comment>
<dbReference type="EMBL" id="NCKU01004105">
    <property type="protein sequence ID" value="RWS06440.1"/>
    <property type="molecule type" value="Genomic_DNA"/>
</dbReference>
<dbReference type="Gene3D" id="3.90.190.10">
    <property type="entry name" value="Protein tyrosine phosphatase superfamily"/>
    <property type="match status" value="1"/>
</dbReference>
<sequence>MGSCDGSGITYLSCELLEQYINQGSLLLLIDCRPFLVHNESHIIDAVNIHCPAILRRRTGGRLPLRTVLPDVAVRERLLAGHYYPVILYEDSSSKPDLVDSMAYFVAKCLQQEADTKDIYILEGGFQKFRQLYPRYCTKGMTNACNTGCSRSPGSGSFTWSLKSYNKGCISPRTPKGSNVSIDSNVILSFGNDQGEPVEIMPHLYIGSEYHASCKSVLQKLGITALLNVSHTCPNHFEDCFIYKCIPVEDSGSEDISIWFNDAIDFI</sequence>
<dbReference type="SUPFAM" id="SSF52799">
    <property type="entry name" value="(Phosphotyrosine protein) phosphatases II"/>
    <property type="match status" value="1"/>
</dbReference>
<evidence type="ECO:0000256" key="1">
    <source>
        <dbReference type="ARBA" id="ARBA00008601"/>
    </source>
</evidence>
<dbReference type="PRINTS" id="PR01764">
    <property type="entry name" value="MAPKPHPHTASE"/>
</dbReference>
<evidence type="ECO:0000256" key="2">
    <source>
        <dbReference type="ARBA" id="ARBA00013064"/>
    </source>
</evidence>
<dbReference type="PANTHER" id="PTHR10159:SF530">
    <property type="entry name" value="DUAL SPECIFICITY PROTEIN PHOSPHATASE DDB_G0271350-RELATED"/>
    <property type="match status" value="1"/>
</dbReference>
<proteinExistence type="inferred from homology"/>
<dbReference type="AlphaFoldDB" id="A0A3S3PDW1"/>
<evidence type="ECO:0000256" key="4">
    <source>
        <dbReference type="ARBA" id="ARBA00022912"/>
    </source>
</evidence>
<comment type="caution">
    <text evidence="6">The sequence shown here is derived from an EMBL/GenBank/DDBJ whole genome shotgun (WGS) entry which is preliminary data.</text>
</comment>
<dbReference type="GO" id="GO:0004725">
    <property type="term" value="F:protein tyrosine phosphatase activity"/>
    <property type="evidence" value="ECO:0007669"/>
    <property type="project" value="UniProtKB-EC"/>
</dbReference>
<dbReference type="OrthoDB" id="165342at2759"/>
<dbReference type="GO" id="GO:0017017">
    <property type="term" value="F:MAP kinase tyrosine/serine/threonine phosphatase activity"/>
    <property type="evidence" value="ECO:0007669"/>
    <property type="project" value="InterPro"/>
</dbReference>
<keyword evidence="4" id="KW-0904">Protein phosphatase</keyword>
<dbReference type="GO" id="GO:0001706">
    <property type="term" value="P:endoderm formation"/>
    <property type="evidence" value="ECO:0007669"/>
    <property type="project" value="TreeGrafter"/>
</dbReference>
<dbReference type="InterPro" id="IPR000340">
    <property type="entry name" value="Dual-sp_phosphatase_cat-dom"/>
</dbReference>
<dbReference type="Proteomes" id="UP000285301">
    <property type="component" value="Unassembled WGS sequence"/>
</dbReference>
<dbReference type="EC" id="3.1.3.48" evidence="2"/>
<dbReference type="SMART" id="SM00450">
    <property type="entry name" value="RHOD"/>
    <property type="match status" value="1"/>
</dbReference>
<dbReference type="Gene3D" id="3.40.250.10">
    <property type="entry name" value="Rhodanese-like domain"/>
    <property type="match status" value="1"/>
</dbReference>